<dbReference type="Proteomes" id="UP000270697">
    <property type="component" value="Unassembled WGS sequence"/>
</dbReference>
<feature type="transmembrane region" description="Helical" evidence="1">
    <location>
        <begin position="47"/>
        <end position="66"/>
    </location>
</feature>
<protein>
    <submittedName>
        <fullName evidence="3">Uncharacterized protein</fullName>
    </submittedName>
</protein>
<dbReference type="RefSeq" id="WP_093156822.1">
    <property type="nucleotide sequence ID" value="NZ_FOUP01000013.1"/>
</dbReference>
<evidence type="ECO:0000313" key="2">
    <source>
        <dbReference type="EMBL" id="RKT87367.1"/>
    </source>
</evidence>
<gene>
    <name evidence="2" type="ORF">ATL45_5780</name>
    <name evidence="3" type="ORF">SAMN05421805_113174</name>
</gene>
<sequence length="81" mass="8455">MWLVFFLIAALARFTGWPRLFGSQLTCTVPALPGPYDQRPLSGGSDAVALVISVVLVGVAAALSLFTPATRATAVEPVPVD</sequence>
<reference evidence="2 5" key="2">
    <citation type="submission" date="2018-10" db="EMBL/GenBank/DDBJ databases">
        <title>Sequencing the genomes of 1000 actinobacteria strains.</title>
        <authorList>
            <person name="Klenk H.-P."/>
        </authorList>
    </citation>
    <scope>NUCLEOTIDE SEQUENCE [LARGE SCALE GENOMIC DNA]</scope>
    <source>
        <strain evidence="2 5">DSM 45119</strain>
    </source>
</reference>
<keyword evidence="1" id="KW-0472">Membrane</keyword>
<keyword evidence="1" id="KW-0812">Transmembrane</keyword>
<proteinExistence type="predicted"/>
<dbReference type="EMBL" id="RBXX01000002">
    <property type="protein sequence ID" value="RKT87367.1"/>
    <property type="molecule type" value="Genomic_DNA"/>
</dbReference>
<reference evidence="3 4" key="1">
    <citation type="submission" date="2016-10" db="EMBL/GenBank/DDBJ databases">
        <authorList>
            <person name="de Groot N.N."/>
        </authorList>
    </citation>
    <scope>NUCLEOTIDE SEQUENCE [LARGE SCALE GENOMIC DNA]</scope>
    <source>
        <strain evidence="3 4">CPCC 201259</strain>
    </source>
</reference>
<evidence type="ECO:0000256" key="1">
    <source>
        <dbReference type="SAM" id="Phobius"/>
    </source>
</evidence>
<dbReference type="Proteomes" id="UP000199398">
    <property type="component" value="Unassembled WGS sequence"/>
</dbReference>
<evidence type="ECO:0000313" key="3">
    <source>
        <dbReference type="EMBL" id="SFO39166.1"/>
    </source>
</evidence>
<accession>A0A1I5GTK5</accession>
<dbReference type="EMBL" id="FOUP01000013">
    <property type="protein sequence ID" value="SFO39166.1"/>
    <property type="molecule type" value="Genomic_DNA"/>
</dbReference>
<dbReference type="STRING" id="455193.SAMN05421805_113174"/>
<keyword evidence="5" id="KW-1185">Reference proteome</keyword>
<evidence type="ECO:0000313" key="5">
    <source>
        <dbReference type="Proteomes" id="UP000270697"/>
    </source>
</evidence>
<keyword evidence="1" id="KW-1133">Transmembrane helix</keyword>
<evidence type="ECO:0000313" key="4">
    <source>
        <dbReference type="Proteomes" id="UP000199398"/>
    </source>
</evidence>
<dbReference type="AlphaFoldDB" id="A0A1I5GTK5"/>
<organism evidence="3 4">
    <name type="scientific">Saccharopolyspora antimicrobica</name>
    <dbReference type="NCBI Taxonomy" id="455193"/>
    <lineage>
        <taxon>Bacteria</taxon>
        <taxon>Bacillati</taxon>
        <taxon>Actinomycetota</taxon>
        <taxon>Actinomycetes</taxon>
        <taxon>Pseudonocardiales</taxon>
        <taxon>Pseudonocardiaceae</taxon>
        <taxon>Saccharopolyspora</taxon>
    </lineage>
</organism>
<name>A0A1I5GTK5_9PSEU</name>